<organism evidence="1">
    <name type="scientific">Arundo donax</name>
    <name type="common">Giant reed</name>
    <name type="synonym">Donax arundinaceus</name>
    <dbReference type="NCBI Taxonomy" id="35708"/>
    <lineage>
        <taxon>Eukaryota</taxon>
        <taxon>Viridiplantae</taxon>
        <taxon>Streptophyta</taxon>
        <taxon>Embryophyta</taxon>
        <taxon>Tracheophyta</taxon>
        <taxon>Spermatophyta</taxon>
        <taxon>Magnoliopsida</taxon>
        <taxon>Liliopsida</taxon>
        <taxon>Poales</taxon>
        <taxon>Poaceae</taxon>
        <taxon>PACMAD clade</taxon>
        <taxon>Arundinoideae</taxon>
        <taxon>Arundineae</taxon>
        <taxon>Arundo</taxon>
    </lineage>
</organism>
<accession>A0A0A9DC63</accession>
<dbReference type="EMBL" id="GBRH01213612">
    <property type="protein sequence ID" value="JAD84283.1"/>
    <property type="molecule type" value="Transcribed_RNA"/>
</dbReference>
<reference evidence="1" key="1">
    <citation type="submission" date="2014-09" db="EMBL/GenBank/DDBJ databases">
        <authorList>
            <person name="Magalhaes I.L.F."/>
            <person name="Oliveira U."/>
            <person name="Santos F.R."/>
            <person name="Vidigal T.H.D.A."/>
            <person name="Brescovit A.D."/>
            <person name="Santos A.J."/>
        </authorList>
    </citation>
    <scope>NUCLEOTIDE SEQUENCE</scope>
    <source>
        <tissue evidence="1">Shoot tissue taken approximately 20 cm above the soil surface</tissue>
    </source>
</reference>
<dbReference type="AlphaFoldDB" id="A0A0A9DC63"/>
<sequence length="77" mass="8536">MTRARPARSSPCRTWTGTATWTWWWRPCRATAPRRPGGTATCSGCRCTSWRRTWRRGRAGETAAGQCAWCCGASASP</sequence>
<proteinExistence type="predicted"/>
<name>A0A0A9DC63_ARUDO</name>
<evidence type="ECO:0000313" key="1">
    <source>
        <dbReference type="EMBL" id="JAD84283.1"/>
    </source>
</evidence>
<reference evidence="1" key="2">
    <citation type="journal article" date="2015" name="Data Brief">
        <title>Shoot transcriptome of the giant reed, Arundo donax.</title>
        <authorList>
            <person name="Barrero R.A."/>
            <person name="Guerrero F.D."/>
            <person name="Moolhuijzen P."/>
            <person name="Goolsby J.A."/>
            <person name="Tidwell J."/>
            <person name="Bellgard S.E."/>
            <person name="Bellgard M.I."/>
        </authorList>
    </citation>
    <scope>NUCLEOTIDE SEQUENCE</scope>
    <source>
        <tissue evidence="1">Shoot tissue taken approximately 20 cm above the soil surface</tissue>
    </source>
</reference>
<protein>
    <submittedName>
        <fullName evidence="1">Uncharacterized protein</fullName>
    </submittedName>
</protein>